<dbReference type="Gene3D" id="2.60.40.10">
    <property type="entry name" value="Immunoglobulins"/>
    <property type="match status" value="10"/>
</dbReference>
<dbReference type="InterPro" id="IPR006311">
    <property type="entry name" value="TAT_signal"/>
</dbReference>
<evidence type="ECO:0000256" key="5">
    <source>
        <dbReference type="SAM" id="SignalP"/>
    </source>
</evidence>
<proteinExistence type="predicted"/>
<dbReference type="SUPFAM" id="SSF49313">
    <property type="entry name" value="Cadherin-like"/>
    <property type="match status" value="3"/>
</dbReference>
<keyword evidence="4" id="KW-0472">Membrane</keyword>
<name>A0A367YSP3_9ACTN</name>
<keyword evidence="2" id="KW-1015">Disulfide bond</keyword>
<keyword evidence="7" id="KW-1185">Reference proteome</keyword>
<evidence type="ECO:0000313" key="7">
    <source>
        <dbReference type="Proteomes" id="UP000252770"/>
    </source>
</evidence>
<dbReference type="GO" id="GO:0007156">
    <property type="term" value="P:homophilic cell adhesion via plasma membrane adhesion molecules"/>
    <property type="evidence" value="ECO:0007669"/>
    <property type="project" value="TreeGrafter"/>
</dbReference>
<dbReference type="Proteomes" id="UP000252770">
    <property type="component" value="Unassembled WGS sequence"/>
</dbReference>
<dbReference type="GO" id="GO:0005886">
    <property type="term" value="C:plasma membrane"/>
    <property type="evidence" value="ECO:0007669"/>
    <property type="project" value="TreeGrafter"/>
</dbReference>
<keyword evidence="1 5" id="KW-0732">Signal</keyword>
<dbReference type="PROSITE" id="PS51318">
    <property type="entry name" value="TAT"/>
    <property type="match status" value="1"/>
</dbReference>
<keyword evidence="4" id="KW-1133">Transmembrane helix</keyword>
<keyword evidence="4" id="KW-0812">Transmembrane</keyword>
<protein>
    <submittedName>
        <fullName evidence="6">Uncharacterized protein</fullName>
    </submittedName>
</protein>
<feature type="signal peptide" evidence="5">
    <location>
        <begin position="1"/>
        <end position="43"/>
    </location>
</feature>
<dbReference type="RefSeq" id="WP_114127434.1">
    <property type="nucleotide sequence ID" value="NZ_QOUI01000009.1"/>
</dbReference>
<feature type="chain" id="PRO_5016977463" evidence="5">
    <location>
        <begin position="44"/>
        <end position="1539"/>
    </location>
</feature>
<reference evidence="6 7" key="1">
    <citation type="submission" date="2018-07" db="EMBL/GenBank/DDBJ databases">
        <title>Desertimonas flava gen. nov. sp. nov.</title>
        <authorList>
            <person name="Liu S."/>
        </authorList>
    </citation>
    <scope>NUCLEOTIDE SEQUENCE [LARGE SCALE GENOMIC DNA]</scope>
    <source>
        <strain evidence="6 7">16Sb5-5</strain>
    </source>
</reference>
<evidence type="ECO:0000256" key="3">
    <source>
        <dbReference type="SAM" id="MobiDB-lite"/>
    </source>
</evidence>
<dbReference type="EMBL" id="QOUI01000009">
    <property type="protein sequence ID" value="RCK68810.1"/>
    <property type="molecule type" value="Genomic_DNA"/>
</dbReference>
<dbReference type="InterPro" id="IPR015919">
    <property type="entry name" value="Cadherin-like_sf"/>
</dbReference>
<dbReference type="InterPro" id="IPR050958">
    <property type="entry name" value="Cell_Adh-Cytoskel_Orgn"/>
</dbReference>
<feature type="transmembrane region" description="Helical" evidence="4">
    <location>
        <begin position="1515"/>
        <end position="1533"/>
    </location>
</feature>
<dbReference type="PANTHER" id="PTHR45080">
    <property type="entry name" value="CONTACTIN 5"/>
    <property type="match status" value="1"/>
</dbReference>
<evidence type="ECO:0000256" key="4">
    <source>
        <dbReference type="SAM" id="Phobius"/>
    </source>
</evidence>
<feature type="region of interest" description="Disordered" evidence="3">
    <location>
        <begin position="1381"/>
        <end position="1516"/>
    </location>
</feature>
<evidence type="ECO:0000256" key="2">
    <source>
        <dbReference type="ARBA" id="ARBA00023157"/>
    </source>
</evidence>
<comment type="caution">
    <text evidence="6">The sequence shown here is derived from an EMBL/GenBank/DDBJ whole genome shotgun (WGS) entry which is preliminary data.</text>
</comment>
<dbReference type="Pfam" id="PF05345">
    <property type="entry name" value="He_PIG"/>
    <property type="match status" value="3"/>
</dbReference>
<feature type="compositionally biased region" description="Low complexity" evidence="3">
    <location>
        <begin position="1478"/>
        <end position="1489"/>
    </location>
</feature>
<dbReference type="PRINTS" id="PR01217">
    <property type="entry name" value="PRICHEXTENSN"/>
</dbReference>
<evidence type="ECO:0000313" key="6">
    <source>
        <dbReference type="EMBL" id="RCK68810.1"/>
    </source>
</evidence>
<gene>
    <name evidence="6" type="ORF">DT076_14655</name>
</gene>
<feature type="compositionally biased region" description="Low complexity" evidence="3">
    <location>
        <begin position="1507"/>
        <end position="1516"/>
    </location>
</feature>
<dbReference type="GO" id="GO:0005975">
    <property type="term" value="P:carbohydrate metabolic process"/>
    <property type="evidence" value="ECO:0007669"/>
    <property type="project" value="UniProtKB-ARBA"/>
</dbReference>
<organism evidence="6 7">
    <name type="scientific">Desertihabitans brevis</name>
    <dbReference type="NCBI Taxonomy" id="2268447"/>
    <lineage>
        <taxon>Bacteria</taxon>
        <taxon>Bacillati</taxon>
        <taxon>Actinomycetota</taxon>
        <taxon>Actinomycetes</taxon>
        <taxon>Propionibacteriales</taxon>
        <taxon>Propionibacteriaceae</taxon>
        <taxon>Desertihabitans</taxon>
    </lineage>
</organism>
<dbReference type="InterPro" id="IPR013783">
    <property type="entry name" value="Ig-like_fold"/>
</dbReference>
<evidence type="ECO:0000256" key="1">
    <source>
        <dbReference type="ARBA" id="ARBA00022729"/>
    </source>
</evidence>
<dbReference type="PANTHER" id="PTHR45080:SF8">
    <property type="entry name" value="IG-LIKE DOMAIN-CONTAINING PROTEIN"/>
    <property type="match status" value="1"/>
</dbReference>
<accession>A0A367YSP3</accession>
<dbReference type="GO" id="GO:0005509">
    <property type="term" value="F:calcium ion binding"/>
    <property type="evidence" value="ECO:0007669"/>
    <property type="project" value="InterPro"/>
</dbReference>
<sequence length="1539" mass="154053">MRRTASVLPARSSRPLRRRRPLALLLALLVAVLALGAPAPAQAVGEPVLIDDFGGNVRGTRTVTLLDPDGTTPLGQFSQAGGLGTITATGSGNRAAGVQLDYAFPATDLRSGLSNTQFFVQFASITRTPEDPTAANVGITVTDDAGRRSTYTTSLGNTGRFAVVLNFDCTGGASACFQGDASFSSITGVQLRVMFPSNVSEGTLTAVVDEISTTPTGGAVPTPATPVLEGPSGTLLFDGPRTLSYEISFRSDGVEVPVNREPGSSEGLRASYVTVGGTAPGRTDVSLSGSLLSIGPVTGPGEVTVQVPAGVLVDGWGQRTLASAETRVTLRSPEPATAVVPPPPAVAGEAYSHHLAASGGYPDDYDYSVTAGMLPPGLTLSREGVLSGTPTTTGRYEVTVAVDNGYRIFGVVLPLLVGTPPTIAPVDDVEVTVGEPASVPIVVGGDPDPSVEVAGLPGGLTATATGITGTPTGPGGVHWVSYTASNAFGSVTRTFTITVLAPPGVEAPTTEQVGRRGERIEISFRVTGFPEPQLFLSSVPSGLSLSDSDGGTFILSGVPQETFEERVIVTAINPSGSMSATFDLVITEDVVVTTPTSVEAEVGEPFTLPLTATGFPAPDVELEGTLPTGLAVTDGGTGPAITGTPTESGGFALEVVATNRLGAERAPLTLTVTEDAAFTSDDRATVVAGEEVTLPITVTGFPVPAIELDGDLPDGLTFTDGGDGTAAITGTPASGTGGAHVLTLTAGTATQIFTLTVHERPVFTSAAGVELTPVEDGGTFVVSASGVPAPTLTATALPAGWTLTDAGDGTAVLTVPATGPGGPTELELVASNPAGSAEQTLALTVRTVPTVSVPDRVEVALGDPVDVLVGWTGYPVPEVTSSADLEAVGLALVLVDGDPRLRGTPTEDGLLTIPLRAENGVVGAPATDELVLEVTSVPELSLPAELTLAVGEDVSLPLEASGWPVPEVTATGLPAGLEVVDGRLVGTPTEPGDHTVRVTATNRVGEDVAEVALRVTAPPAFDRDAITVELVEGDAAEHVLAATGFPAPGLTVAGDLPAGVTFTDRGDGTAVLAGTPEPGTAGSYPLVVTATDDAEATATLEVTLVVTARPAFTSPDTLALVVGEPVAAEVTASGTAPVVITATSGLPAGLTLTDRGDGTALLSGTPTGPGGVSELVLLASNAQGETEQRVTVTTEAAPRWTGPTALTLDRGEPVSVELSASGWPLPQIAATALPDGLTLTDRGDGTALLTGTVEQAGATTVVLSATNPRGSVQVQVQVEVTALPVIDAPARAELTEGEPASVPVSAEGYPTPTLAVDGVLPDGVTFTDRGDGTGELSGTPAAGTAGTYLVELVASNTPTGGGPQLLAVGEQRQPLELVIAAAPTPDPTPTPTGSPTPTPTETPSPTPTETPSPTPTDTPTPTPTETPSPTPTGTPTLAPTPAPSPSPTGADPTGQPGPGEDPSTAPDGEPTDEPDPTTEPTATSEPTDPGTDDEAPADPSDTDRGDGLAATGGPALGLAGLGLVLLAAATATLRGARRR</sequence>
<feature type="compositionally biased region" description="Pro residues" evidence="3">
    <location>
        <begin position="1384"/>
        <end position="1446"/>
    </location>
</feature>